<proteinExistence type="predicted"/>
<accession>A0A9D5HFC8</accession>
<organism evidence="1 2">
    <name type="scientific">Dioscorea zingiberensis</name>
    <dbReference type="NCBI Taxonomy" id="325984"/>
    <lineage>
        <taxon>Eukaryota</taxon>
        <taxon>Viridiplantae</taxon>
        <taxon>Streptophyta</taxon>
        <taxon>Embryophyta</taxon>
        <taxon>Tracheophyta</taxon>
        <taxon>Spermatophyta</taxon>
        <taxon>Magnoliopsida</taxon>
        <taxon>Liliopsida</taxon>
        <taxon>Dioscoreales</taxon>
        <taxon>Dioscoreaceae</taxon>
        <taxon>Dioscorea</taxon>
    </lineage>
</organism>
<dbReference type="Proteomes" id="UP001085076">
    <property type="component" value="Miscellaneous, Linkage group lg04"/>
</dbReference>
<reference evidence="1" key="2">
    <citation type="journal article" date="2022" name="Hortic Res">
        <title>The genome of Dioscorea zingiberensis sheds light on the biosynthesis, origin and evolution of the medicinally important diosgenin saponins.</title>
        <authorList>
            <person name="Li Y."/>
            <person name="Tan C."/>
            <person name="Li Z."/>
            <person name="Guo J."/>
            <person name="Li S."/>
            <person name="Chen X."/>
            <person name="Wang C."/>
            <person name="Dai X."/>
            <person name="Yang H."/>
            <person name="Song W."/>
            <person name="Hou L."/>
            <person name="Xu J."/>
            <person name="Tong Z."/>
            <person name="Xu A."/>
            <person name="Yuan X."/>
            <person name="Wang W."/>
            <person name="Yang Q."/>
            <person name="Chen L."/>
            <person name="Sun Z."/>
            <person name="Wang K."/>
            <person name="Pan B."/>
            <person name="Chen J."/>
            <person name="Bao Y."/>
            <person name="Liu F."/>
            <person name="Qi X."/>
            <person name="Gang D.R."/>
            <person name="Wen J."/>
            <person name="Li J."/>
        </authorList>
    </citation>
    <scope>NUCLEOTIDE SEQUENCE</scope>
    <source>
        <strain evidence="1">Dzin_1.0</strain>
    </source>
</reference>
<protein>
    <submittedName>
        <fullName evidence="1">Uncharacterized protein</fullName>
    </submittedName>
</protein>
<name>A0A9D5HFC8_9LILI</name>
<keyword evidence="2" id="KW-1185">Reference proteome</keyword>
<dbReference type="EMBL" id="JAGGNH010000004">
    <property type="protein sequence ID" value="KAJ0974400.1"/>
    <property type="molecule type" value="Genomic_DNA"/>
</dbReference>
<comment type="caution">
    <text evidence="1">The sequence shown here is derived from an EMBL/GenBank/DDBJ whole genome shotgun (WGS) entry which is preliminary data.</text>
</comment>
<evidence type="ECO:0000313" key="2">
    <source>
        <dbReference type="Proteomes" id="UP001085076"/>
    </source>
</evidence>
<gene>
    <name evidence="1" type="ORF">J5N97_016365</name>
</gene>
<evidence type="ECO:0000313" key="1">
    <source>
        <dbReference type="EMBL" id="KAJ0974400.1"/>
    </source>
</evidence>
<reference evidence="1" key="1">
    <citation type="submission" date="2021-03" db="EMBL/GenBank/DDBJ databases">
        <authorList>
            <person name="Li Z."/>
            <person name="Yang C."/>
        </authorList>
    </citation>
    <scope>NUCLEOTIDE SEQUENCE</scope>
    <source>
        <strain evidence="1">Dzin_1.0</strain>
        <tissue evidence="1">Leaf</tissue>
    </source>
</reference>
<sequence length="622" mass="72649">MGTLVHVAWRHYLSFMESKIDDVKLRSMVCKLQHVHHLLMCDGAPCPSCEEIHLYCLIARHVRMCIMVFYFENTPNSLGGPSKGFLNPQALVDEMCHLSPEEVNEKFQPMLELPNLLSRLLSKGRKIASRIYRQEHKYDNMELYEGEMNAEKQETPEVVNVQLRVIREEILWDILRALEEMGRARSYAPPTEEQIKYYEEIRREITSCFACIDAIWRLRKYQISWDKITFKGKCKAEWDAGVSPIWYSIEYMPRPYKFVVGIDWLFDCMSILQTSKNMFSDLCSSFHNRSSAETTIMSKDLWLEDTNSPQAFKKMKYDTAELNVAARINESQGETSETGEKKNRVQYLQLIQKALEKMRTSSWFKHMPEVAETRLYTQLMEHVASSMLVYKRRRHKPRTREREDKLHHERWEEMAYYRWSLTEPGKLLQQEGSLPNEDAVDEEMKSRERCLEKIKQCVDGLGSTYLNIVPTEEEIIYYRKLKVFLSEGFMGSSILDMALSPVEGSSDIAMLKRVFGDTYYWEMTVLGKIEILLSEMVKDAFPDLRNEVVDPFKWVRDNYSDPIMRETVGLSVAAKVVKSGFDFTVLDRMVALLFEVTELNDISCAKVGLDRLAREVKSQETV</sequence>
<dbReference type="AlphaFoldDB" id="A0A9D5HFC8"/>